<dbReference type="InterPro" id="IPR004176">
    <property type="entry name" value="Clp_R_N"/>
</dbReference>
<evidence type="ECO:0000313" key="3">
    <source>
        <dbReference type="EMBL" id="GGM77079.1"/>
    </source>
</evidence>
<evidence type="ECO:0000313" key="4">
    <source>
        <dbReference type="Proteomes" id="UP000642070"/>
    </source>
</evidence>
<keyword evidence="1" id="KW-0677">Repeat</keyword>
<keyword evidence="4" id="KW-1185">Reference proteome</keyword>
<gene>
    <name evidence="3" type="ORF">GCM10007977_093190</name>
</gene>
<dbReference type="RefSeq" id="WP_190256532.1">
    <property type="nucleotide sequence ID" value="NZ_BMPI01000074.1"/>
</dbReference>
<dbReference type="SUPFAM" id="SSF81923">
    <property type="entry name" value="Double Clp-N motif"/>
    <property type="match status" value="1"/>
</dbReference>
<protein>
    <submittedName>
        <fullName evidence="3">Peptidase</fullName>
    </submittedName>
</protein>
<evidence type="ECO:0000259" key="2">
    <source>
        <dbReference type="PROSITE" id="PS51903"/>
    </source>
</evidence>
<dbReference type="Proteomes" id="UP000642070">
    <property type="component" value="Unassembled WGS sequence"/>
</dbReference>
<dbReference type="AlphaFoldDB" id="A0A917X6B0"/>
<name>A0A917X6B0_9ACTN</name>
<evidence type="ECO:0000256" key="1">
    <source>
        <dbReference type="PROSITE-ProRule" id="PRU01251"/>
    </source>
</evidence>
<organism evidence="3 4">
    <name type="scientific">Dactylosporangium sucinum</name>
    <dbReference type="NCBI Taxonomy" id="1424081"/>
    <lineage>
        <taxon>Bacteria</taxon>
        <taxon>Bacillati</taxon>
        <taxon>Actinomycetota</taxon>
        <taxon>Actinomycetes</taxon>
        <taxon>Micromonosporales</taxon>
        <taxon>Micromonosporaceae</taxon>
        <taxon>Dactylosporangium</taxon>
    </lineage>
</organism>
<reference evidence="3" key="2">
    <citation type="submission" date="2020-09" db="EMBL/GenBank/DDBJ databases">
        <authorList>
            <person name="Sun Q."/>
            <person name="Ohkuma M."/>
        </authorList>
    </citation>
    <scope>NUCLEOTIDE SEQUENCE</scope>
    <source>
        <strain evidence="3">JCM 19831</strain>
    </source>
</reference>
<reference evidence="3" key="1">
    <citation type="journal article" date="2014" name="Int. J. Syst. Evol. Microbiol.">
        <title>Complete genome sequence of Corynebacterium casei LMG S-19264T (=DSM 44701T), isolated from a smear-ripened cheese.</title>
        <authorList>
            <consortium name="US DOE Joint Genome Institute (JGI-PGF)"/>
            <person name="Walter F."/>
            <person name="Albersmeier A."/>
            <person name="Kalinowski J."/>
            <person name="Ruckert C."/>
        </authorList>
    </citation>
    <scope>NUCLEOTIDE SEQUENCE</scope>
    <source>
        <strain evidence="3">JCM 19831</strain>
    </source>
</reference>
<accession>A0A917X6B0</accession>
<sequence length="231" mass="24243">MFRGTHPDLGRAVGRALAAARELGHPRAGSEHLLLALTTGTVGSVLGRHGVTAAAVRAAVGRAAPLGAGAAADRDALAPFGIDLDRLGLTPAVLDRAPAREPLLPFGAAEARRWCASMRPPLGLDAQAAFEASLRLALARRERDHRPEHLALVLVALDPGAAWVLADIDADPGTLLADLAEAFPPPRRNALLRADRRIGRRSRGGDLIRRYQRTTGRVVREAGAVPALIGG</sequence>
<feature type="domain" description="Clp R" evidence="2">
    <location>
        <begin position="1"/>
        <end position="68"/>
    </location>
</feature>
<dbReference type="PROSITE" id="PS51903">
    <property type="entry name" value="CLP_R"/>
    <property type="match status" value="1"/>
</dbReference>
<dbReference type="Gene3D" id="1.10.1780.10">
    <property type="entry name" value="Clp, N-terminal domain"/>
    <property type="match status" value="1"/>
</dbReference>
<dbReference type="InterPro" id="IPR036628">
    <property type="entry name" value="Clp_N_dom_sf"/>
</dbReference>
<proteinExistence type="predicted"/>
<comment type="caution">
    <text evidence="3">The sequence shown here is derived from an EMBL/GenBank/DDBJ whole genome shotgun (WGS) entry which is preliminary data.</text>
</comment>
<dbReference type="EMBL" id="BMPI01000074">
    <property type="protein sequence ID" value="GGM77079.1"/>
    <property type="molecule type" value="Genomic_DNA"/>
</dbReference>